<dbReference type="Pfam" id="PF03969">
    <property type="entry name" value="AFG1_ATPase"/>
    <property type="match status" value="1"/>
</dbReference>
<dbReference type="SUPFAM" id="SSF52540">
    <property type="entry name" value="P-loop containing nucleoside triphosphate hydrolases"/>
    <property type="match status" value="1"/>
</dbReference>
<accession>A0ABW7VPH2</accession>
<dbReference type="PANTHER" id="PTHR12169">
    <property type="entry name" value="ATPASE N2B"/>
    <property type="match status" value="1"/>
</dbReference>
<keyword evidence="3" id="KW-0131">Cell cycle</keyword>
<protein>
    <submittedName>
        <fullName evidence="3">Cell division protein ZapE</fullName>
    </submittedName>
</protein>
<name>A0ABW7VPH2_9NOCA</name>
<keyword evidence="1" id="KW-0547">Nucleotide-binding</keyword>
<dbReference type="RefSeq" id="WP_397058695.1">
    <property type="nucleotide sequence ID" value="NZ_JBIRYL010000001.1"/>
</dbReference>
<evidence type="ECO:0000256" key="2">
    <source>
        <dbReference type="ARBA" id="ARBA00022840"/>
    </source>
</evidence>
<proteinExistence type="predicted"/>
<dbReference type="Gene3D" id="3.40.50.300">
    <property type="entry name" value="P-loop containing nucleotide triphosphate hydrolases"/>
    <property type="match status" value="1"/>
</dbReference>
<dbReference type="EMBL" id="JBIRYL010000001">
    <property type="protein sequence ID" value="MFI2228480.1"/>
    <property type="molecule type" value="Genomic_DNA"/>
</dbReference>
<gene>
    <name evidence="3" type="primary">zapE</name>
    <name evidence="3" type="ORF">ACH49Z_01340</name>
</gene>
<sequence>MAGTEHGWTPEVFEVAARTAGFDLDAAQYAAAARLVRLGDELSRRRPLFGGAAPRGVYVWGPVGRGKSWLTDTFYAALPITGKRRMHFHEFFREFHTRYAAHRHEKHAGDRAVRELLGDSRLVCFDEFHVHDPGDATIMARVVQSLLAQRITLVATSNYPPTGLLPNPLFHHLIEPLAATLHRSLDIVEVAGPHDYRRTHRPGTPAAEFERGGYLWPGTGAQLARSGLVPPAPAERQRLRLGARAVTARAVRGDAVWFDFTDLCDGPYSTIDYLGLADRFRDWTVSGLPPLATTGRDAAQRFANLVDVLCDRDRRLHLVAAAPLTVSLTGDHLPPDIQRTASRLALLPQIGTEPVAVADQ</sequence>
<dbReference type="InterPro" id="IPR027417">
    <property type="entry name" value="P-loop_NTPase"/>
</dbReference>
<evidence type="ECO:0000313" key="4">
    <source>
        <dbReference type="Proteomes" id="UP001611494"/>
    </source>
</evidence>
<dbReference type="InterPro" id="IPR005654">
    <property type="entry name" value="ATPase_AFG1-like"/>
</dbReference>
<reference evidence="3 4" key="1">
    <citation type="submission" date="2024-10" db="EMBL/GenBank/DDBJ databases">
        <title>The Natural Products Discovery Center: Release of the First 8490 Sequenced Strains for Exploring Actinobacteria Biosynthetic Diversity.</title>
        <authorList>
            <person name="Kalkreuter E."/>
            <person name="Kautsar S.A."/>
            <person name="Yang D."/>
            <person name="Bader C.D."/>
            <person name="Teijaro C.N."/>
            <person name="Fluegel L."/>
            <person name="Davis C.M."/>
            <person name="Simpson J.R."/>
            <person name="Lauterbach L."/>
            <person name="Steele A.D."/>
            <person name="Gui C."/>
            <person name="Meng S."/>
            <person name="Li G."/>
            <person name="Viehrig K."/>
            <person name="Ye F."/>
            <person name="Su P."/>
            <person name="Kiefer A.F."/>
            <person name="Nichols A."/>
            <person name="Cepeda A.J."/>
            <person name="Yan W."/>
            <person name="Fan B."/>
            <person name="Jiang Y."/>
            <person name="Adhikari A."/>
            <person name="Zheng C.-J."/>
            <person name="Schuster L."/>
            <person name="Cowan T.M."/>
            <person name="Smanski M.J."/>
            <person name="Chevrette M.G."/>
            <person name="De Carvalho L.P.S."/>
            <person name="Shen B."/>
        </authorList>
    </citation>
    <scope>NUCLEOTIDE SEQUENCE [LARGE SCALE GENOMIC DNA]</scope>
    <source>
        <strain evidence="3 4">NPDC019377</strain>
    </source>
</reference>
<dbReference type="Proteomes" id="UP001611494">
    <property type="component" value="Unassembled WGS sequence"/>
</dbReference>
<dbReference type="PANTHER" id="PTHR12169:SF6">
    <property type="entry name" value="AFG1-LIKE ATPASE"/>
    <property type="match status" value="1"/>
</dbReference>
<keyword evidence="4" id="KW-1185">Reference proteome</keyword>
<comment type="caution">
    <text evidence="3">The sequence shown here is derived from an EMBL/GenBank/DDBJ whole genome shotgun (WGS) entry which is preliminary data.</text>
</comment>
<evidence type="ECO:0000256" key="1">
    <source>
        <dbReference type="ARBA" id="ARBA00022741"/>
    </source>
</evidence>
<keyword evidence="3" id="KW-0132">Cell division</keyword>
<evidence type="ECO:0000313" key="3">
    <source>
        <dbReference type="EMBL" id="MFI2228480.1"/>
    </source>
</evidence>
<organism evidence="3 4">
    <name type="scientific">Nocardia testacea</name>
    <dbReference type="NCBI Taxonomy" id="248551"/>
    <lineage>
        <taxon>Bacteria</taxon>
        <taxon>Bacillati</taxon>
        <taxon>Actinomycetota</taxon>
        <taxon>Actinomycetes</taxon>
        <taxon>Mycobacteriales</taxon>
        <taxon>Nocardiaceae</taxon>
        <taxon>Nocardia</taxon>
    </lineage>
</organism>
<dbReference type="NCBIfam" id="NF040713">
    <property type="entry name" value="ZapE"/>
    <property type="match status" value="1"/>
</dbReference>
<dbReference type="GO" id="GO:0051301">
    <property type="term" value="P:cell division"/>
    <property type="evidence" value="ECO:0007669"/>
    <property type="project" value="UniProtKB-KW"/>
</dbReference>
<keyword evidence="2" id="KW-0067">ATP-binding</keyword>